<comment type="caution">
    <text evidence="2">The sequence shown here is derived from an EMBL/GenBank/DDBJ whole genome shotgun (WGS) entry which is preliminary data.</text>
</comment>
<feature type="region of interest" description="Disordered" evidence="1">
    <location>
        <begin position="80"/>
        <end position="110"/>
    </location>
</feature>
<dbReference type="Proteomes" id="UP000266841">
    <property type="component" value="Unassembled WGS sequence"/>
</dbReference>
<dbReference type="AlphaFoldDB" id="K0SGY3"/>
<feature type="non-terminal residue" evidence="2">
    <location>
        <position position="1"/>
    </location>
</feature>
<feature type="compositionally biased region" description="Polar residues" evidence="1">
    <location>
        <begin position="1"/>
        <end position="10"/>
    </location>
</feature>
<organism evidence="2 3">
    <name type="scientific">Thalassiosira oceanica</name>
    <name type="common">Marine diatom</name>
    <dbReference type="NCBI Taxonomy" id="159749"/>
    <lineage>
        <taxon>Eukaryota</taxon>
        <taxon>Sar</taxon>
        <taxon>Stramenopiles</taxon>
        <taxon>Ochrophyta</taxon>
        <taxon>Bacillariophyta</taxon>
        <taxon>Coscinodiscophyceae</taxon>
        <taxon>Thalassiosirophycidae</taxon>
        <taxon>Thalassiosirales</taxon>
        <taxon>Thalassiosiraceae</taxon>
        <taxon>Thalassiosira</taxon>
    </lineage>
</organism>
<accession>K0SGY3</accession>
<keyword evidence="3" id="KW-1185">Reference proteome</keyword>
<protein>
    <submittedName>
        <fullName evidence="2">Uncharacterized protein</fullName>
    </submittedName>
</protein>
<proteinExistence type="predicted"/>
<reference evidence="2 3" key="1">
    <citation type="journal article" date="2012" name="Genome Biol.">
        <title>Genome and low-iron response of an oceanic diatom adapted to chronic iron limitation.</title>
        <authorList>
            <person name="Lommer M."/>
            <person name="Specht M."/>
            <person name="Roy A.S."/>
            <person name="Kraemer L."/>
            <person name="Andreson R."/>
            <person name="Gutowska M.A."/>
            <person name="Wolf J."/>
            <person name="Bergner S.V."/>
            <person name="Schilhabel M.B."/>
            <person name="Klostermeier U.C."/>
            <person name="Beiko R.G."/>
            <person name="Rosenstiel P."/>
            <person name="Hippler M."/>
            <person name="Laroche J."/>
        </authorList>
    </citation>
    <scope>NUCLEOTIDE SEQUENCE [LARGE SCALE GENOMIC DNA]</scope>
    <source>
        <strain evidence="2 3">CCMP1005</strain>
    </source>
</reference>
<gene>
    <name evidence="2" type="ORF">THAOC_15075</name>
</gene>
<sequence>KNNSQQSGIRSESARDQSPDERSDDPRTALGGLENPEQAPDFLPRRDCAAVGGQNCVQGAEGIYDQEERGIDHLDPARVVGNVPPGAQDRAAKHDSGDLPPPAPGFHQELGDDALGERVRNADEAHELRVVLGAEGFN</sequence>
<evidence type="ECO:0000256" key="1">
    <source>
        <dbReference type="SAM" id="MobiDB-lite"/>
    </source>
</evidence>
<name>K0SGY3_THAOC</name>
<dbReference type="EMBL" id="AGNL01017516">
    <property type="protein sequence ID" value="EJK64214.1"/>
    <property type="molecule type" value="Genomic_DNA"/>
</dbReference>
<evidence type="ECO:0000313" key="2">
    <source>
        <dbReference type="EMBL" id="EJK64214.1"/>
    </source>
</evidence>
<feature type="compositionally biased region" description="Basic and acidic residues" evidence="1">
    <location>
        <begin position="12"/>
        <end position="27"/>
    </location>
</feature>
<evidence type="ECO:0000313" key="3">
    <source>
        <dbReference type="Proteomes" id="UP000266841"/>
    </source>
</evidence>
<feature type="region of interest" description="Disordered" evidence="1">
    <location>
        <begin position="1"/>
        <end position="44"/>
    </location>
</feature>